<protein>
    <recommendedName>
        <fullName evidence="8">Cell cycle checkpoint protein RAD1</fullName>
    </recommendedName>
</protein>
<keyword evidence="4" id="KW-0234">DNA repair</keyword>
<dbReference type="CDD" id="cd00577">
    <property type="entry name" value="PCNA"/>
    <property type="match status" value="1"/>
</dbReference>
<accession>A0AAV2RWL7</accession>
<dbReference type="PRINTS" id="PR01245">
    <property type="entry name" value="RAD1REC1"/>
</dbReference>
<dbReference type="Gene3D" id="3.70.10.10">
    <property type="match status" value="1"/>
</dbReference>
<keyword evidence="7" id="KW-1185">Reference proteome</keyword>
<keyword evidence="5" id="KW-0539">Nucleus</keyword>
<evidence type="ECO:0000256" key="2">
    <source>
        <dbReference type="ARBA" id="ARBA00010991"/>
    </source>
</evidence>
<dbReference type="SUPFAM" id="SSF55979">
    <property type="entry name" value="DNA clamp"/>
    <property type="match status" value="1"/>
</dbReference>
<organism evidence="6 7">
    <name type="scientific">Meganyctiphanes norvegica</name>
    <name type="common">Northern krill</name>
    <name type="synonym">Thysanopoda norvegica</name>
    <dbReference type="NCBI Taxonomy" id="48144"/>
    <lineage>
        <taxon>Eukaryota</taxon>
        <taxon>Metazoa</taxon>
        <taxon>Ecdysozoa</taxon>
        <taxon>Arthropoda</taxon>
        <taxon>Crustacea</taxon>
        <taxon>Multicrustacea</taxon>
        <taxon>Malacostraca</taxon>
        <taxon>Eumalacostraca</taxon>
        <taxon>Eucarida</taxon>
        <taxon>Euphausiacea</taxon>
        <taxon>Euphausiidae</taxon>
        <taxon>Meganyctiphanes</taxon>
    </lineage>
</organism>
<evidence type="ECO:0000256" key="4">
    <source>
        <dbReference type="ARBA" id="ARBA00023204"/>
    </source>
</evidence>
<dbReference type="AlphaFoldDB" id="A0AAV2RWL7"/>
<dbReference type="PANTHER" id="PTHR10870">
    <property type="entry name" value="CELL CYCLE CHECKPOINT PROTEIN RAD1"/>
    <property type="match status" value="1"/>
</dbReference>
<evidence type="ECO:0000313" key="6">
    <source>
        <dbReference type="EMBL" id="CAL4141410.1"/>
    </source>
</evidence>
<reference evidence="6 7" key="1">
    <citation type="submission" date="2024-05" db="EMBL/GenBank/DDBJ databases">
        <authorList>
            <person name="Wallberg A."/>
        </authorList>
    </citation>
    <scope>NUCLEOTIDE SEQUENCE [LARGE SCALE GENOMIC DNA]</scope>
</reference>
<gene>
    <name evidence="6" type="ORF">MNOR_LOCUS28858</name>
</gene>
<evidence type="ECO:0000256" key="3">
    <source>
        <dbReference type="ARBA" id="ARBA00022763"/>
    </source>
</evidence>
<comment type="subcellular location">
    <subcellularLocation>
        <location evidence="1">Nucleus</location>
    </subcellularLocation>
</comment>
<dbReference type="InterPro" id="IPR046938">
    <property type="entry name" value="DNA_clamp_sf"/>
</dbReference>
<evidence type="ECO:0008006" key="8">
    <source>
        <dbReference type="Google" id="ProtNLM"/>
    </source>
</evidence>
<dbReference type="GO" id="GO:0030896">
    <property type="term" value="C:checkpoint clamp complex"/>
    <property type="evidence" value="ECO:0007669"/>
    <property type="project" value="TreeGrafter"/>
</dbReference>
<comment type="caution">
    <text evidence="6">The sequence shown here is derived from an EMBL/GenBank/DDBJ whole genome shotgun (WGS) entry which is preliminary data.</text>
</comment>
<feature type="non-terminal residue" evidence="6">
    <location>
        <position position="278"/>
    </location>
</feature>
<dbReference type="PRINTS" id="PR01246">
    <property type="entry name" value="RAD1REPAIR"/>
</dbReference>
<sequence length="278" mass="31681">MTPTSEIRNDTKSGFYNIVCEIQTQCRIYHSMSDYHFRISEVILSTNNNRECDYVDDADVCELSRFVPEEYEISEDMLTFKINMNALVECLNIFGGSSIPGVTPALKMCYQGYGSPLILLLEEAGVLTDCKIRTQEADETLDFNFSNSGVVNKVIMRSECLREIFSELDMSSDVLEILMSPDPPYFRFSTFGSFGVNHTDIPRDSDMIETFACTSTMSQRYKMCLLRPCVKALGAAQKVSVRTDDRGFLCLQFMIKTQDNHICFIEFFCCPDEEIEKS</sequence>
<dbReference type="EMBL" id="CAXKWB010032528">
    <property type="protein sequence ID" value="CAL4141410.1"/>
    <property type="molecule type" value="Genomic_DNA"/>
</dbReference>
<evidence type="ECO:0000256" key="5">
    <source>
        <dbReference type="ARBA" id="ARBA00023242"/>
    </source>
</evidence>
<name>A0AAV2RWL7_MEGNR</name>
<dbReference type="PANTHER" id="PTHR10870:SF0">
    <property type="entry name" value="CELL CYCLE CHECKPOINT PROTEIN RAD1"/>
    <property type="match status" value="1"/>
</dbReference>
<dbReference type="GO" id="GO:0006281">
    <property type="term" value="P:DNA repair"/>
    <property type="evidence" value="ECO:0007669"/>
    <property type="project" value="UniProtKB-KW"/>
</dbReference>
<keyword evidence="3" id="KW-0227">DNA damage</keyword>
<comment type="similarity">
    <text evidence="2">Belongs to the rad1 family.</text>
</comment>
<dbReference type="Pfam" id="PF02144">
    <property type="entry name" value="Rad1"/>
    <property type="match status" value="1"/>
</dbReference>
<dbReference type="Proteomes" id="UP001497623">
    <property type="component" value="Unassembled WGS sequence"/>
</dbReference>
<dbReference type="InterPro" id="IPR003021">
    <property type="entry name" value="Rad1_Rec1_Rad17"/>
</dbReference>
<evidence type="ECO:0000313" key="7">
    <source>
        <dbReference type="Proteomes" id="UP001497623"/>
    </source>
</evidence>
<proteinExistence type="inferred from homology"/>
<dbReference type="InterPro" id="IPR003011">
    <property type="entry name" value="Cell_cycle_checkpoint_Rad1"/>
</dbReference>
<evidence type="ECO:0000256" key="1">
    <source>
        <dbReference type="ARBA" id="ARBA00004123"/>
    </source>
</evidence>
<dbReference type="GO" id="GO:0000077">
    <property type="term" value="P:DNA damage checkpoint signaling"/>
    <property type="evidence" value="ECO:0007669"/>
    <property type="project" value="InterPro"/>
</dbReference>